<dbReference type="Gene3D" id="1.20.1640.10">
    <property type="entry name" value="Multidrug efflux transporter AcrB transmembrane domain"/>
    <property type="match status" value="2"/>
</dbReference>
<feature type="transmembrane region" description="Helical" evidence="1">
    <location>
        <begin position="330"/>
        <end position="357"/>
    </location>
</feature>
<feature type="transmembrane region" description="Helical" evidence="1">
    <location>
        <begin position="984"/>
        <end position="1007"/>
    </location>
</feature>
<evidence type="ECO:0000313" key="3">
    <source>
        <dbReference type="Proteomes" id="UP000032568"/>
    </source>
</evidence>
<feature type="transmembrane region" description="Helical" evidence="1">
    <location>
        <begin position="525"/>
        <end position="543"/>
    </location>
</feature>
<gene>
    <name evidence="2" type="ORF">SG35_019380</name>
</gene>
<dbReference type="SUPFAM" id="SSF82693">
    <property type="entry name" value="Multidrug efflux transporter AcrB pore domain, PN1, PN2, PC1 and PC2 subdomains"/>
    <property type="match status" value="2"/>
</dbReference>
<name>A0AAE9YN73_9GAMM</name>
<accession>A0AAE9YN73</accession>
<feature type="transmembrane region" description="Helical" evidence="1">
    <location>
        <begin position="847"/>
        <end position="870"/>
    </location>
</feature>
<reference evidence="2 3" key="2">
    <citation type="journal article" date="2022" name="Mar. Drugs">
        <title>Bioassay-Guided Fractionation Leads to the Detection of Cholic Acid Generated by the Rare Thalassomonas sp.</title>
        <authorList>
            <person name="Pheiffer F."/>
            <person name="Schneider Y.K."/>
            <person name="Hansen E.H."/>
            <person name="Andersen J.H."/>
            <person name="Isaksson J."/>
            <person name="Busche T."/>
            <person name="R C."/>
            <person name="Kalinowski J."/>
            <person name="Zyl L.V."/>
            <person name="Trindade M."/>
        </authorList>
    </citation>
    <scope>NUCLEOTIDE SEQUENCE [LARGE SCALE GENOMIC DNA]</scope>
    <source>
        <strain evidence="2 3">A5K-106</strain>
    </source>
</reference>
<feature type="transmembrane region" description="Helical" evidence="1">
    <location>
        <begin position="364"/>
        <end position="384"/>
    </location>
</feature>
<feature type="transmembrane region" description="Helical" evidence="1">
    <location>
        <begin position="12"/>
        <end position="30"/>
    </location>
</feature>
<keyword evidence="1" id="KW-1133">Transmembrane helix</keyword>
<feature type="transmembrane region" description="Helical" evidence="1">
    <location>
        <begin position="949"/>
        <end position="972"/>
    </location>
</feature>
<dbReference type="Proteomes" id="UP000032568">
    <property type="component" value="Chromosome"/>
</dbReference>
<dbReference type="GO" id="GO:0005886">
    <property type="term" value="C:plasma membrane"/>
    <property type="evidence" value="ECO:0007669"/>
    <property type="project" value="TreeGrafter"/>
</dbReference>
<organism evidence="2 3">
    <name type="scientific">Thalassomonas actiniarum</name>
    <dbReference type="NCBI Taxonomy" id="485447"/>
    <lineage>
        <taxon>Bacteria</taxon>
        <taxon>Pseudomonadati</taxon>
        <taxon>Pseudomonadota</taxon>
        <taxon>Gammaproteobacteria</taxon>
        <taxon>Alteromonadales</taxon>
        <taxon>Colwelliaceae</taxon>
        <taxon>Thalassomonas</taxon>
    </lineage>
</organism>
<dbReference type="Gene3D" id="3.30.70.1440">
    <property type="entry name" value="Multidrug efflux transporter AcrB pore domain"/>
    <property type="match status" value="1"/>
</dbReference>
<feature type="transmembrane region" description="Helical" evidence="1">
    <location>
        <begin position="907"/>
        <end position="928"/>
    </location>
</feature>
<reference evidence="2 3" key="1">
    <citation type="journal article" date="2015" name="Genome Announc.">
        <title>Draft Genome Sequences of Marine Isolates of Thalassomonas viridans and Thalassomonas actiniarum.</title>
        <authorList>
            <person name="Olonade I."/>
            <person name="van Zyl L.J."/>
            <person name="Trindade M."/>
        </authorList>
    </citation>
    <scope>NUCLEOTIDE SEQUENCE [LARGE SCALE GENOMIC DNA]</scope>
    <source>
        <strain evidence="2 3">A5K-106</strain>
    </source>
</reference>
<dbReference type="Gene3D" id="3.30.70.1430">
    <property type="entry name" value="Multidrug efflux transporter AcrB pore domain"/>
    <property type="match status" value="2"/>
</dbReference>
<dbReference type="PANTHER" id="PTHR32063:SF0">
    <property type="entry name" value="SWARMING MOTILITY PROTEIN SWRC"/>
    <property type="match status" value="1"/>
</dbReference>
<keyword evidence="3" id="KW-1185">Reference proteome</keyword>
<sequence>MKLTSSALTSPAAVAVAVALILLLGILSLFKLPVQLFPDIERPRISIQTFWRAASPQEIESQIIEPQEQVLRGIPGLRSMNAYANRGASFINLEFGVETDMDQTLIEVISRMTRVENLPRDATPPRIMLGGFGGGTPALTFFFLQALPGNEQSIYEYVDFTNDVIRPRLEAVEGVSSVQTFTDQNREELQIRYNPVKAAQYGIEIPELIALVSESNDVSGGFIDVGRRQYTLRFNGKYQVDELENLLLASRNGSNIRLSDIATVDVRRNDRQNLAIQNGNPAFSMRIDRVSGANVLDTLNRVKTEVELINTELLAEKKLVMVQSFDASVFIYRAINLVTSNLFAGVVLSLSVLWFFIRRMRATLIIATAIPVCLLTTFIVLHITGRSLNVISLAGLAFAVGMVLDAAIVVLENILRQRDKGEDRHNSAEKGAKQVWGALLASTATTVAIFLPVFFLKDIEGQLFGDLALTIAIAVSVSLIVAVVLLPVLTKYLLKQQSMNDPNEKLWQAITAKVMWLTNSGKKRVLLSLSLLAIPLVVTYLAMPSLDYLPPVKRDAVDANLRFPPGANINTIEEEVVKPIVERLQPYMDGTKEPALKNYYLFSGPFGGNMGIRAKDQSQVNELLDLVRNEILVDLPDTRVFANQGNLFGGFGGGRQVEVNLQSKDTQGLQQAARQGLDWVREAIPGATVQANPGTEMNEPELRLTPNDRNILEQDWNRRDLGRVVRTLGDGLYVGEYFNGSKRLDMILRADGWDDPDNLADVPVVTGTGSIMQLSELLDISRTVGPTRLTRIDGNRTITLNINPPQGWSLEQTIAALKEQVEPKLKAVMPDDGNIIYGGSADQLEKAIGIMAENFVFALVILFLLMAALFKSVKDSLLVVITIPLATVGGILALQTLNLFVFQPLDLLTMIGFVILLGLVVNNAILLVHQTRQAQLSGMSRIDAVEQALALRLRPIFMSTATSFFGMLPLLLTPGTGSAIYRGLAAVIVGGLAVSTIFTIILLPCLLRLTAKDFAFKSLPGGANKQALSQ</sequence>
<keyword evidence="1" id="KW-0472">Membrane</keyword>
<dbReference type="InterPro" id="IPR001036">
    <property type="entry name" value="Acrflvin-R"/>
</dbReference>
<dbReference type="Pfam" id="PF00873">
    <property type="entry name" value="ACR_tran"/>
    <property type="match status" value="1"/>
</dbReference>
<dbReference type="SUPFAM" id="SSF82866">
    <property type="entry name" value="Multidrug efflux transporter AcrB transmembrane domain"/>
    <property type="match status" value="2"/>
</dbReference>
<evidence type="ECO:0000256" key="1">
    <source>
        <dbReference type="SAM" id="Phobius"/>
    </source>
</evidence>
<dbReference type="Gene3D" id="3.30.70.1320">
    <property type="entry name" value="Multidrug efflux transporter AcrB pore domain like"/>
    <property type="match status" value="1"/>
</dbReference>
<dbReference type="GO" id="GO:0042910">
    <property type="term" value="F:xenobiotic transmembrane transporter activity"/>
    <property type="evidence" value="ECO:0007669"/>
    <property type="project" value="TreeGrafter"/>
</dbReference>
<protein>
    <submittedName>
        <fullName evidence="2">Efflux RND transporter permease subunit</fullName>
    </submittedName>
</protein>
<proteinExistence type="predicted"/>
<feature type="transmembrane region" description="Helical" evidence="1">
    <location>
        <begin position="435"/>
        <end position="455"/>
    </location>
</feature>
<feature type="transmembrane region" description="Helical" evidence="1">
    <location>
        <begin position="877"/>
        <end position="901"/>
    </location>
</feature>
<dbReference type="PANTHER" id="PTHR32063">
    <property type="match status" value="1"/>
</dbReference>
<feature type="transmembrane region" description="Helical" evidence="1">
    <location>
        <begin position="390"/>
        <end position="415"/>
    </location>
</feature>
<dbReference type="InterPro" id="IPR027463">
    <property type="entry name" value="AcrB_DN_DC_subdom"/>
</dbReference>
<dbReference type="RefSeq" id="WP_044835554.1">
    <property type="nucleotide sequence ID" value="NZ_CP059735.1"/>
</dbReference>
<dbReference type="SUPFAM" id="SSF82714">
    <property type="entry name" value="Multidrug efflux transporter AcrB TolC docking domain, DN and DC subdomains"/>
    <property type="match status" value="2"/>
</dbReference>
<dbReference type="Gene3D" id="3.30.2090.10">
    <property type="entry name" value="Multidrug efflux transporter AcrB TolC docking domain, DN and DC subdomains"/>
    <property type="match status" value="2"/>
</dbReference>
<dbReference type="AlphaFoldDB" id="A0AAE9YN73"/>
<feature type="transmembrane region" description="Helical" evidence="1">
    <location>
        <begin position="467"/>
        <end position="489"/>
    </location>
</feature>
<dbReference type="EMBL" id="CP059735">
    <property type="protein sequence ID" value="WDD97468.1"/>
    <property type="molecule type" value="Genomic_DNA"/>
</dbReference>
<dbReference type="KEGG" id="tact:SG35_019380"/>
<dbReference type="PRINTS" id="PR00702">
    <property type="entry name" value="ACRIFLAVINRP"/>
</dbReference>
<evidence type="ECO:0000313" key="2">
    <source>
        <dbReference type="EMBL" id="WDD97468.1"/>
    </source>
</evidence>
<keyword evidence="1" id="KW-0812">Transmembrane</keyword>